<gene>
    <name evidence="1" type="ORF">IQ217_08360</name>
</gene>
<reference evidence="1 2" key="1">
    <citation type="submission" date="2020-10" db="EMBL/GenBank/DDBJ databases">
        <authorList>
            <person name="Castelo-Branco R."/>
            <person name="Eusebio N."/>
            <person name="Adriana R."/>
            <person name="Vieira A."/>
            <person name="Brugerolle De Fraissinette N."/>
            <person name="Rezende De Castro R."/>
            <person name="Schneider M.P."/>
            <person name="Vasconcelos V."/>
            <person name="Leao P.N."/>
        </authorList>
    </citation>
    <scope>NUCLEOTIDE SEQUENCE [LARGE SCALE GENOMIC DNA]</scope>
    <source>
        <strain evidence="1 2">LEGE 00031</strain>
    </source>
</reference>
<evidence type="ECO:0000313" key="1">
    <source>
        <dbReference type="EMBL" id="MBE9253855.1"/>
    </source>
</evidence>
<dbReference type="Gene3D" id="1.10.1220.10">
    <property type="entry name" value="Met repressor-like"/>
    <property type="match status" value="1"/>
</dbReference>
<protein>
    <submittedName>
        <fullName evidence="1">Uncharacterized protein</fullName>
    </submittedName>
</protein>
<accession>A0ABR9VR78</accession>
<dbReference type="InterPro" id="IPR010985">
    <property type="entry name" value="Ribbon_hlx_hlx"/>
</dbReference>
<comment type="caution">
    <text evidence="1">The sequence shown here is derived from an EMBL/GenBank/DDBJ whole genome shotgun (WGS) entry which is preliminary data.</text>
</comment>
<sequence>MGRLSKVFDTAKAESLPETEITKARSNEFVNLNFKVTPEMRRKLKQYAAKHDLSLKEVFEAALDFYIEHHP</sequence>
<proteinExistence type="predicted"/>
<dbReference type="RefSeq" id="WP_194019593.1">
    <property type="nucleotide sequence ID" value="NZ_JADEVV010000019.1"/>
</dbReference>
<dbReference type="SUPFAM" id="SSF47598">
    <property type="entry name" value="Ribbon-helix-helix"/>
    <property type="match status" value="1"/>
</dbReference>
<organism evidence="1 2">
    <name type="scientific">Synechocystis salina LEGE 00031</name>
    <dbReference type="NCBI Taxonomy" id="1828736"/>
    <lineage>
        <taxon>Bacteria</taxon>
        <taxon>Bacillati</taxon>
        <taxon>Cyanobacteriota</taxon>
        <taxon>Cyanophyceae</taxon>
        <taxon>Synechococcales</taxon>
        <taxon>Merismopediaceae</taxon>
        <taxon>Synechocystis</taxon>
    </lineage>
</organism>
<keyword evidence="2" id="KW-1185">Reference proteome</keyword>
<dbReference type="EMBL" id="JADEVV010000019">
    <property type="protein sequence ID" value="MBE9253855.1"/>
    <property type="molecule type" value="Genomic_DNA"/>
</dbReference>
<dbReference type="Proteomes" id="UP000658720">
    <property type="component" value="Unassembled WGS sequence"/>
</dbReference>
<name>A0ABR9VR78_9SYNC</name>
<evidence type="ECO:0000313" key="2">
    <source>
        <dbReference type="Proteomes" id="UP000658720"/>
    </source>
</evidence>
<dbReference type="InterPro" id="IPR013321">
    <property type="entry name" value="Arc_rbn_hlx_hlx"/>
</dbReference>